<reference evidence="2 3" key="1">
    <citation type="journal article" date="2018" name="Nat. Biotechnol.">
        <title>A standardized bacterial taxonomy based on genome phylogeny substantially revises the tree of life.</title>
        <authorList>
            <person name="Parks D.H."/>
            <person name="Chuvochina M."/>
            <person name="Waite D.W."/>
            <person name="Rinke C."/>
            <person name="Skarshewski A."/>
            <person name="Chaumeil P.A."/>
            <person name="Hugenholtz P."/>
        </authorList>
    </citation>
    <scope>NUCLEOTIDE SEQUENCE [LARGE SCALE GENOMIC DNA]</scope>
    <source>
        <strain evidence="2">UBA9851</strain>
    </source>
</reference>
<dbReference type="InterPro" id="IPR011089">
    <property type="entry name" value="GmrSD_C"/>
</dbReference>
<evidence type="ECO:0000259" key="1">
    <source>
        <dbReference type="Pfam" id="PF07510"/>
    </source>
</evidence>
<keyword evidence="2" id="KW-0540">Nuclease</keyword>
<evidence type="ECO:0000313" key="3">
    <source>
        <dbReference type="Proteomes" id="UP000260925"/>
    </source>
</evidence>
<dbReference type="PANTHER" id="PTHR24094:SF15">
    <property type="entry name" value="AMP-DEPENDENT SYNTHETASE_LIGASE DOMAIN-CONTAINING PROTEIN-RELATED"/>
    <property type="match status" value="1"/>
</dbReference>
<protein>
    <submittedName>
        <fullName evidence="2">HNH endonuclease</fullName>
    </submittedName>
</protein>
<gene>
    <name evidence="2" type="ORF">DCL06_10100</name>
</gene>
<proteinExistence type="predicted"/>
<feature type="domain" description="GmrSD restriction endonucleases C-terminal" evidence="1">
    <location>
        <begin position="119"/>
        <end position="205"/>
    </location>
</feature>
<dbReference type="GO" id="GO:0004519">
    <property type="term" value="F:endonuclease activity"/>
    <property type="evidence" value="ECO:0007669"/>
    <property type="project" value="UniProtKB-KW"/>
</dbReference>
<dbReference type="Pfam" id="PF07510">
    <property type="entry name" value="GmrSD_C"/>
    <property type="match status" value="1"/>
</dbReference>
<dbReference type="AlphaFoldDB" id="A0A3B9QWT6"/>
<evidence type="ECO:0000313" key="2">
    <source>
        <dbReference type="EMBL" id="HAF73114.1"/>
    </source>
</evidence>
<name>A0A3B9QWT6_9CORY</name>
<keyword evidence="2" id="KW-0255">Endonuclease</keyword>
<accession>A0A3B9QWT6</accession>
<keyword evidence="2" id="KW-0378">Hydrolase</keyword>
<organism evidence="2 3">
    <name type="scientific">Corynebacterium variabile</name>
    <dbReference type="NCBI Taxonomy" id="1727"/>
    <lineage>
        <taxon>Bacteria</taxon>
        <taxon>Bacillati</taxon>
        <taxon>Actinomycetota</taxon>
        <taxon>Actinomycetes</taxon>
        <taxon>Mycobacteriales</taxon>
        <taxon>Corynebacteriaceae</taxon>
        <taxon>Corynebacterium</taxon>
    </lineage>
</organism>
<sequence>MRLPRPAFVIATVCAALAGALLFPLPREDAVTPAEGDRRLVASLLDEVPTTPRRIHVLGYDRSHFGGWESGVTAEGSLCTTREQVMLEIFDATVPAYGGRTTCPRAGGSATDVYTGNRISPSEVEIDHVVPLAAAWDHGAYAWDRTRRVAFANDLDRNLLAVSGSANQAKSDGTPAEWLPPLSGAAPCAYVARYLTVSVGYGLSVSEPDVSAARGACRL</sequence>
<dbReference type="PANTHER" id="PTHR24094">
    <property type="entry name" value="SECRETED PROTEIN"/>
    <property type="match status" value="1"/>
</dbReference>
<comment type="caution">
    <text evidence="2">The sequence shown here is derived from an EMBL/GenBank/DDBJ whole genome shotgun (WGS) entry which is preliminary data.</text>
</comment>
<dbReference type="EMBL" id="DMDD01000237">
    <property type="protein sequence ID" value="HAF73114.1"/>
    <property type="molecule type" value="Genomic_DNA"/>
</dbReference>
<dbReference type="Proteomes" id="UP000260925">
    <property type="component" value="Unassembled WGS sequence"/>
</dbReference>